<dbReference type="SUPFAM" id="SSF48600">
    <property type="entry name" value="Chorismate mutase II"/>
    <property type="match status" value="1"/>
</dbReference>
<dbReference type="GO" id="GO:0004106">
    <property type="term" value="F:chorismate mutase activity"/>
    <property type="evidence" value="ECO:0007669"/>
    <property type="project" value="UniProtKB-EC"/>
</dbReference>
<comment type="catalytic activity">
    <reaction evidence="1">
        <text>chorismate = prephenate</text>
        <dbReference type="Rhea" id="RHEA:13897"/>
        <dbReference type="ChEBI" id="CHEBI:29748"/>
        <dbReference type="ChEBI" id="CHEBI:29934"/>
        <dbReference type="EC" id="5.4.99.5"/>
    </reaction>
</comment>
<comment type="caution">
    <text evidence="4">The sequence shown here is derived from an EMBL/GenBank/DDBJ whole genome shotgun (WGS) entry which is preliminary data.</text>
</comment>
<accession>A0A6A2X6U1</accession>
<evidence type="ECO:0000256" key="3">
    <source>
        <dbReference type="ARBA" id="ARBA00023235"/>
    </source>
</evidence>
<evidence type="ECO:0000313" key="5">
    <source>
        <dbReference type="Proteomes" id="UP000436088"/>
    </source>
</evidence>
<dbReference type="Gene3D" id="1.10.590.10">
    <property type="entry name" value="Chorismate mutase, AroQ class superfamily, eukaryotic"/>
    <property type="match status" value="1"/>
</dbReference>
<dbReference type="PANTHER" id="PTHR21145">
    <property type="entry name" value="CHORISMATE MUTASE"/>
    <property type="match status" value="1"/>
</dbReference>
<dbReference type="AlphaFoldDB" id="A0A6A2X6U1"/>
<evidence type="ECO:0000256" key="1">
    <source>
        <dbReference type="ARBA" id="ARBA00000824"/>
    </source>
</evidence>
<dbReference type="EC" id="5.4.99.5" evidence="2"/>
<protein>
    <recommendedName>
        <fullName evidence="2">chorismate mutase</fullName>
        <ecNumber evidence="2">5.4.99.5</ecNumber>
    </recommendedName>
</protein>
<gene>
    <name evidence="4" type="ORF">F3Y22_tig00112044pilonHSYRG00124</name>
</gene>
<reference evidence="4" key="1">
    <citation type="submission" date="2019-09" db="EMBL/GenBank/DDBJ databases">
        <title>Draft genome information of white flower Hibiscus syriacus.</title>
        <authorList>
            <person name="Kim Y.-M."/>
        </authorList>
    </citation>
    <scope>NUCLEOTIDE SEQUENCE [LARGE SCALE GENOMIC DNA]</scope>
    <source>
        <strain evidence="4">YM2019G1</strain>
    </source>
</reference>
<sequence length="162" mass="18317">MEQPSFQDPVLLQLQKPESNLQAPIPCKIVEESNPICSCFLQIYWNGNNAKGGCERELDTGGRKVSMTRNRKASCPGSFEEDSLRDICSRMQIPGFSRNLSSCHQEQDRDGLMNLLTYPKVEESVKIRAEMKIRTYGQKVPVEICKDDDCPTYKINPSLVAN</sequence>
<organism evidence="4 5">
    <name type="scientific">Hibiscus syriacus</name>
    <name type="common">Rose of Sharon</name>
    <dbReference type="NCBI Taxonomy" id="106335"/>
    <lineage>
        <taxon>Eukaryota</taxon>
        <taxon>Viridiplantae</taxon>
        <taxon>Streptophyta</taxon>
        <taxon>Embryophyta</taxon>
        <taxon>Tracheophyta</taxon>
        <taxon>Spermatophyta</taxon>
        <taxon>Magnoliopsida</taxon>
        <taxon>eudicotyledons</taxon>
        <taxon>Gunneridae</taxon>
        <taxon>Pentapetalae</taxon>
        <taxon>rosids</taxon>
        <taxon>malvids</taxon>
        <taxon>Malvales</taxon>
        <taxon>Malvaceae</taxon>
        <taxon>Malvoideae</taxon>
        <taxon>Hibiscus</taxon>
    </lineage>
</organism>
<dbReference type="GO" id="GO:0005737">
    <property type="term" value="C:cytoplasm"/>
    <property type="evidence" value="ECO:0007669"/>
    <property type="project" value="TreeGrafter"/>
</dbReference>
<dbReference type="InterPro" id="IPR036263">
    <property type="entry name" value="Chorismate_II_sf"/>
</dbReference>
<evidence type="ECO:0000256" key="2">
    <source>
        <dbReference type="ARBA" id="ARBA00012404"/>
    </source>
</evidence>
<keyword evidence="3" id="KW-0413">Isomerase</keyword>
<proteinExistence type="predicted"/>
<keyword evidence="5" id="KW-1185">Reference proteome</keyword>
<dbReference type="UniPathway" id="UPA00120">
    <property type="reaction ID" value="UER00203"/>
</dbReference>
<dbReference type="InterPro" id="IPR037039">
    <property type="entry name" value="CM_AroQ_sf_eucaryotic"/>
</dbReference>
<dbReference type="Proteomes" id="UP000436088">
    <property type="component" value="Unassembled WGS sequence"/>
</dbReference>
<dbReference type="EMBL" id="VEPZ02001491">
    <property type="protein sequence ID" value="KAE8670921.1"/>
    <property type="molecule type" value="Genomic_DNA"/>
</dbReference>
<name>A0A6A2X6U1_HIBSY</name>
<dbReference type="PANTHER" id="PTHR21145:SF0">
    <property type="entry name" value="CHORISMATE MUTASE 1, CHLOROPLASTIC"/>
    <property type="match status" value="1"/>
</dbReference>
<dbReference type="InterPro" id="IPR008238">
    <property type="entry name" value="Chorismate_mutase_AroQ_euk"/>
</dbReference>
<dbReference type="GO" id="GO:0009073">
    <property type="term" value="P:aromatic amino acid family biosynthetic process"/>
    <property type="evidence" value="ECO:0007669"/>
    <property type="project" value="InterPro"/>
</dbReference>
<evidence type="ECO:0000313" key="4">
    <source>
        <dbReference type="EMBL" id="KAE8670921.1"/>
    </source>
</evidence>
<dbReference type="GO" id="GO:0046417">
    <property type="term" value="P:chorismate metabolic process"/>
    <property type="evidence" value="ECO:0007669"/>
    <property type="project" value="InterPro"/>
</dbReference>